<sequence>MPLAPTRRRLVGKQPEPGDEIANLFQECFVVEVLQLSDRQAAAAEPPADSFAAPAATPAEPPASEERSARPPAPRAGMTAAATKAAGPLLEAVMTGVGTLSGLVGTRPQQPE</sequence>
<organism evidence="2 3">
    <name type="scientific">Polarella glacialis</name>
    <name type="common">Dinoflagellate</name>
    <dbReference type="NCBI Taxonomy" id="89957"/>
    <lineage>
        <taxon>Eukaryota</taxon>
        <taxon>Sar</taxon>
        <taxon>Alveolata</taxon>
        <taxon>Dinophyceae</taxon>
        <taxon>Suessiales</taxon>
        <taxon>Suessiaceae</taxon>
        <taxon>Polarella</taxon>
    </lineage>
</organism>
<feature type="region of interest" description="Disordered" evidence="1">
    <location>
        <begin position="39"/>
        <end position="83"/>
    </location>
</feature>
<protein>
    <submittedName>
        <fullName evidence="2">Uncharacterized protein</fullName>
    </submittedName>
</protein>
<dbReference type="Proteomes" id="UP000626109">
    <property type="component" value="Unassembled WGS sequence"/>
</dbReference>
<evidence type="ECO:0000256" key="1">
    <source>
        <dbReference type="SAM" id="MobiDB-lite"/>
    </source>
</evidence>
<proteinExistence type="predicted"/>
<feature type="compositionally biased region" description="Low complexity" evidence="1">
    <location>
        <begin position="41"/>
        <end position="58"/>
    </location>
</feature>
<dbReference type="AlphaFoldDB" id="A0A813ISK3"/>
<accession>A0A813ISK3</accession>
<evidence type="ECO:0000313" key="2">
    <source>
        <dbReference type="EMBL" id="CAE8655149.1"/>
    </source>
</evidence>
<evidence type="ECO:0000313" key="3">
    <source>
        <dbReference type="Proteomes" id="UP000626109"/>
    </source>
</evidence>
<feature type="non-terminal residue" evidence="2">
    <location>
        <position position="112"/>
    </location>
</feature>
<dbReference type="EMBL" id="CAJNNW010013193">
    <property type="protein sequence ID" value="CAE8655149.1"/>
    <property type="molecule type" value="Genomic_DNA"/>
</dbReference>
<name>A0A813ISK3_POLGL</name>
<gene>
    <name evidence="2" type="ORF">PGLA2088_LOCUS11439</name>
</gene>
<reference evidence="2" key="1">
    <citation type="submission" date="2021-02" db="EMBL/GenBank/DDBJ databases">
        <authorList>
            <person name="Dougan E. K."/>
            <person name="Rhodes N."/>
            <person name="Thang M."/>
            <person name="Chan C."/>
        </authorList>
    </citation>
    <scope>NUCLEOTIDE SEQUENCE</scope>
</reference>
<comment type="caution">
    <text evidence="2">The sequence shown here is derived from an EMBL/GenBank/DDBJ whole genome shotgun (WGS) entry which is preliminary data.</text>
</comment>